<reference evidence="1 2" key="1">
    <citation type="submission" date="2024-04" db="EMBL/GenBank/DDBJ databases">
        <authorList>
            <person name="Fracassetti M."/>
        </authorList>
    </citation>
    <scope>NUCLEOTIDE SEQUENCE [LARGE SCALE GENOMIC DNA]</scope>
</reference>
<gene>
    <name evidence="1" type="ORF">LTRI10_LOCUS32023</name>
</gene>
<dbReference type="EMBL" id="OZ034818">
    <property type="protein sequence ID" value="CAL1391293.1"/>
    <property type="molecule type" value="Genomic_DNA"/>
</dbReference>
<organism evidence="1 2">
    <name type="scientific">Linum trigynum</name>
    <dbReference type="NCBI Taxonomy" id="586398"/>
    <lineage>
        <taxon>Eukaryota</taxon>
        <taxon>Viridiplantae</taxon>
        <taxon>Streptophyta</taxon>
        <taxon>Embryophyta</taxon>
        <taxon>Tracheophyta</taxon>
        <taxon>Spermatophyta</taxon>
        <taxon>Magnoliopsida</taxon>
        <taxon>eudicotyledons</taxon>
        <taxon>Gunneridae</taxon>
        <taxon>Pentapetalae</taxon>
        <taxon>rosids</taxon>
        <taxon>fabids</taxon>
        <taxon>Malpighiales</taxon>
        <taxon>Linaceae</taxon>
        <taxon>Linum</taxon>
    </lineage>
</organism>
<evidence type="ECO:0000313" key="2">
    <source>
        <dbReference type="Proteomes" id="UP001497516"/>
    </source>
</evidence>
<sequence>MTLLTNRASPVSKPIFSGVKRAGETESDIMLNSNSGIPRDCASIVKDFILESNSMIDFRFPGLLVNPVILIFFGGPSALEARVLRSEGH</sequence>
<accession>A0AAV2EZ11</accession>
<name>A0AAV2EZ11_9ROSI</name>
<dbReference type="Proteomes" id="UP001497516">
    <property type="component" value="Chromosome 5"/>
</dbReference>
<protein>
    <submittedName>
        <fullName evidence="1">Uncharacterized protein</fullName>
    </submittedName>
</protein>
<proteinExistence type="predicted"/>
<dbReference type="AlphaFoldDB" id="A0AAV2EZ11"/>
<evidence type="ECO:0000313" key="1">
    <source>
        <dbReference type="EMBL" id="CAL1391293.1"/>
    </source>
</evidence>
<keyword evidence="2" id="KW-1185">Reference proteome</keyword>